<evidence type="ECO:0000256" key="1">
    <source>
        <dbReference type="ARBA" id="ARBA00001946"/>
    </source>
</evidence>
<reference evidence="11" key="1">
    <citation type="submission" date="2012-04" db="EMBL/GenBank/DDBJ databases">
        <authorList>
            <person name="Borisov I.G."/>
            <person name="Ivanikova N.V."/>
            <person name="Pinevich A.V."/>
        </authorList>
    </citation>
    <scope>NUCLEOTIDE SEQUENCE</scope>
    <source>
        <strain evidence="11">CALU 1027</strain>
    </source>
</reference>
<evidence type="ECO:0000256" key="10">
    <source>
        <dbReference type="PIRNR" id="PIRNR032582"/>
    </source>
</evidence>
<dbReference type="OrthoDB" id="9798176at2"/>
<evidence type="ECO:0000256" key="2">
    <source>
        <dbReference type="ARBA" id="ARBA00009959"/>
    </source>
</evidence>
<keyword evidence="3 9" id="KW-0540">Nuclease</keyword>
<protein>
    <recommendedName>
        <fullName evidence="9">CRISPR-associated endoribonuclease Cas2</fullName>
        <ecNumber evidence="9">3.1.-.-</ecNumber>
    </recommendedName>
</protein>
<dbReference type="SUPFAM" id="SSF143430">
    <property type="entry name" value="TTP0101/SSO1404-like"/>
    <property type="match status" value="1"/>
</dbReference>
<dbReference type="EMBL" id="AJTX02000004">
    <property type="protein sequence ID" value="KKI99647.1"/>
    <property type="molecule type" value="Genomic_DNA"/>
</dbReference>
<evidence type="ECO:0000256" key="7">
    <source>
        <dbReference type="ARBA" id="ARBA00022842"/>
    </source>
</evidence>
<sequence>MLLYVVTYDIPSDKRRKAVSDLLEGYGRRVQYSVFECLLTVKKYEELQRRLRPRLKGEEDAVRFYPLSGHTLGQVVVWGGVPLTEVPGSVII</sequence>
<evidence type="ECO:0000313" key="12">
    <source>
        <dbReference type="Proteomes" id="UP000034681"/>
    </source>
</evidence>
<organism evidence="11 12">
    <name type="scientific">Prochlorothrix hollandica PCC 9006 = CALU 1027</name>
    <dbReference type="NCBI Taxonomy" id="317619"/>
    <lineage>
        <taxon>Bacteria</taxon>
        <taxon>Bacillati</taxon>
        <taxon>Cyanobacteriota</taxon>
        <taxon>Cyanophyceae</taxon>
        <taxon>Prochlorotrichales</taxon>
        <taxon>Prochlorotrichaceae</taxon>
        <taxon>Prochlorothrix</taxon>
    </lineage>
</organism>
<comment type="cofactor">
    <cofactor evidence="1 9">
        <name>Mg(2+)</name>
        <dbReference type="ChEBI" id="CHEBI:18420"/>
    </cofactor>
</comment>
<evidence type="ECO:0000256" key="3">
    <source>
        <dbReference type="ARBA" id="ARBA00022722"/>
    </source>
</evidence>
<gene>
    <name evidence="9" type="primary">cas2</name>
    <name evidence="11" type="ORF">PROH_07060</name>
</gene>
<name>A0A0M2PX26_PROHO</name>
<evidence type="ECO:0000256" key="8">
    <source>
        <dbReference type="ARBA" id="ARBA00023118"/>
    </source>
</evidence>
<dbReference type="RefSeq" id="WP_017710860.1">
    <property type="nucleotide sequence ID" value="NZ_KB235933.1"/>
</dbReference>
<accession>A0A0M2PX26</accession>
<evidence type="ECO:0000256" key="9">
    <source>
        <dbReference type="HAMAP-Rule" id="MF_01471"/>
    </source>
</evidence>
<keyword evidence="12" id="KW-1185">Reference proteome</keyword>
<keyword evidence="6 9" id="KW-0378">Hydrolase</keyword>
<keyword evidence="8 9" id="KW-0051">Antiviral defense</keyword>
<comment type="caution">
    <text evidence="11">The sequence shown here is derived from an EMBL/GenBank/DDBJ whole genome shotgun (WGS) entry which is preliminary data.</text>
</comment>
<dbReference type="EC" id="3.1.-.-" evidence="9"/>
<dbReference type="GO" id="GO:0043571">
    <property type="term" value="P:maintenance of CRISPR repeat elements"/>
    <property type="evidence" value="ECO:0007669"/>
    <property type="project" value="UniProtKB-UniRule"/>
</dbReference>
<dbReference type="Pfam" id="PF09827">
    <property type="entry name" value="CRISPR_Cas2"/>
    <property type="match status" value="1"/>
</dbReference>
<keyword evidence="5 9" id="KW-0255">Endonuclease</keyword>
<evidence type="ECO:0000256" key="4">
    <source>
        <dbReference type="ARBA" id="ARBA00022723"/>
    </source>
</evidence>
<proteinExistence type="inferred from homology"/>
<dbReference type="GO" id="GO:0051607">
    <property type="term" value="P:defense response to virus"/>
    <property type="evidence" value="ECO:0007669"/>
    <property type="project" value="UniProtKB-UniRule"/>
</dbReference>
<dbReference type="AlphaFoldDB" id="A0A0M2PX26"/>
<dbReference type="NCBIfam" id="TIGR01573">
    <property type="entry name" value="cas2"/>
    <property type="match status" value="1"/>
</dbReference>
<dbReference type="InterPro" id="IPR019199">
    <property type="entry name" value="Virulence_VapD/CRISPR_Cas2"/>
</dbReference>
<dbReference type="CDD" id="cd09725">
    <property type="entry name" value="Cas2_I_II_III"/>
    <property type="match status" value="1"/>
</dbReference>
<comment type="function">
    <text evidence="9">CRISPR (clustered regularly interspaced short palindromic repeat), is an adaptive immune system that provides protection against mobile genetic elements (viruses, transposable elements and conjugative plasmids). CRISPR clusters contain sequences complementary to antecedent mobile elements and target invading nucleic acids. CRISPR clusters are transcribed and processed into CRISPR RNA (crRNA). Functions as a ssRNA-specific endoribonuclease. Involved in the integration of spacer DNA into the CRISPR cassette.</text>
</comment>
<comment type="subunit">
    <text evidence="9">Homodimer, forms a heterotetramer with a Cas1 homodimer.</text>
</comment>
<dbReference type="Proteomes" id="UP000034681">
    <property type="component" value="Unassembled WGS sequence"/>
</dbReference>
<evidence type="ECO:0000256" key="6">
    <source>
        <dbReference type="ARBA" id="ARBA00022801"/>
    </source>
</evidence>
<dbReference type="GO" id="GO:0046872">
    <property type="term" value="F:metal ion binding"/>
    <property type="evidence" value="ECO:0007669"/>
    <property type="project" value="UniProtKB-UniRule"/>
</dbReference>
<dbReference type="PIRSF" id="PIRSF032582">
    <property type="entry name" value="Cas2"/>
    <property type="match status" value="1"/>
</dbReference>
<dbReference type="PANTHER" id="PTHR34405">
    <property type="entry name" value="CRISPR-ASSOCIATED ENDORIBONUCLEASE CAS2"/>
    <property type="match status" value="1"/>
</dbReference>
<dbReference type="eggNOG" id="COG1343">
    <property type="taxonomic scope" value="Bacteria"/>
</dbReference>
<evidence type="ECO:0000313" key="11">
    <source>
        <dbReference type="EMBL" id="KKI99647.1"/>
    </source>
</evidence>
<dbReference type="GO" id="GO:0004521">
    <property type="term" value="F:RNA endonuclease activity"/>
    <property type="evidence" value="ECO:0007669"/>
    <property type="project" value="UniProtKB-UniRule"/>
</dbReference>
<dbReference type="STRING" id="317619.GCA_000332315_00145"/>
<dbReference type="HAMAP" id="MF_01471">
    <property type="entry name" value="Cas2"/>
    <property type="match status" value="1"/>
</dbReference>
<comment type="similarity">
    <text evidence="2 9 10">Belongs to the CRISPR-associated endoribonuclease Cas2 protein family.</text>
</comment>
<keyword evidence="4 9" id="KW-0479">Metal-binding</keyword>
<dbReference type="GO" id="GO:0016787">
    <property type="term" value="F:hydrolase activity"/>
    <property type="evidence" value="ECO:0007669"/>
    <property type="project" value="UniProtKB-KW"/>
</dbReference>
<keyword evidence="7 9" id="KW-0460">Magnesium</keyword>
<dbReference type="InterPro" id="IPR021127">
    <property type="entry name" value="CRISPR_associated_Cas2"/>
</dbReference>
<feature type="binding site" evidence="9">
    <location>
        <position position="9"/>
    </location>
    <ligand>
        <name>Mg(2+)</name>
        <dbReference type="ChEBI" id="CHEBI:18420"/>
        <note>catalytic</note>
    </ligand>
</feature>
<evidence type="ECO:0000256" key="5">
    <source>
        <dbReference type="ARBA" id="ARBA00022759"/>
    </source>
</evidence>
<dbReference type="PANTHER" id="PTHR34405:SF3">
    <property type="entry name" value="CRISPR-ASSOCIATED ENDORIBONUCLEASE CAS2 3"/>
    <property type="match status" value="1"/>
</dbReference>
<dbReference type="Gene3D" id="3.30.70.240">
    <property type="match status" value="1"/>
</dbReference>